<organism evidence="1 2">
    <name type="scientific">Portunus trituberculatus</name>
    <name type="common">Swimming crab</name>
    <name type="synonym">Neptunus trituberculatus</name>
    <dbReference type="NCBI Taxonomy" id="210409"/>
    <lineage>
        <taxon>Eukaryota</taxon>
        <taxon>Metazoa</taxon>
        <taxon>Ecdysozoa</taxon>
        <taxon>Arthropoda</taxon>
        <taxon>Crustacea</taxon>
        <taxon>Multicrustacea</taxon>
        <taxon>Malacostraca</taxon>
        <taxon>Eumalacostraca</taxon>
        <taxon>Eucarida</taxon>
        <taxon>Decapoda</taxon>
        <taxon>Pleocyemata</taxon>
        <taxon>Brachyura</taxon>
        <taxon>Eubrachyura</taxon>
        <taxon>Portunoidea</taxon>
        <taxon>Portunidae</taxon>
        <taxon>Portuninae</taxon>
        <taxon>Portunus</taxon>
    </lineage>
</organism>
<dbReference type="EMBL" id="VSRR010042982">
    <property type="protein sequence ID" value="MPC76278.1"/>
    <property type="molecule type" value="Genomic_DNA"/>
</dbReference>
<reference evidence="1 2" key="1">
    <citation type="submission" date="2019-05" db="EMBL/GenBank/DDBJ databases">
        <title>Another draft genome of Portunus trituberculatus and its Hox gene families provides insights of decapod evolution.</title>
        <authorList>
            <person name="Jeong J.-H."/>
            <person name="Song I."/>
            <person name="Kim S."/>
            <person name="Choi T."/>
            <person name="Kim D."/>
            <person name="Ryu S."/>
            <person name="Kim W."/>
        </authorList>
    </citation>
    <scope>NUCLEOTIDE SEQUENCE [LARGE SCALE GENOMIC DNA]</scope>
    <source>
        <tissue evidence="1">Muscle</tissue>
    </source>
</reference>
<accession>A0A5B7I5X9</accession>
<sequence>MPSAVRLTKDATNGREQTFHLQMLARYGMLESPRNWLSVWLGSREQVSNQSSPLRHYRSVRKCHSSLNTIM</sequence>
<comment type="caution">
    <text evidence="1">The sequence shown here is derived from an EMBL/GenBank/DDBJ whole genome shotgun (WGS) entry which is preliminary data.</text>
</comment>
<name>A0A5B7I5X9_PORTR</name>
<proteinExistence type="predicted"/>
<dbReference type="AlphaFoldDB" id="A0A5B7I5X9"/>
<protein>
    <submittedName>
        <fullName evidence="1">Uncharacterized protein</fullName>
    </submittedName>
</protein>
<gene>
    <name evidence="1" type="ORF">E2C01_070686</name>
</gene>
<keyword evidence="2" id="KW-1185">Reference proteome</keyword>
<dbReference type="Proteomes" id="UP000324222">
    <property type="component" value="Unassembled WGS sequence"/>
</dbReference>
<evidence type="ECO:0000313" key="2">
    <source>
        <dbReference type="Proteomes" id="UP000324222"/>
    </source>
</evidence>
<evidence type="ECO:0000313" key="1">
    <source>
        <dbReference type="EMBL" id="MPC76278.1"/>
    </source>
</evidence>